<accession>A0A5C5FN76</accession>
<evidence type="ECO:0000256" key="1">
    <source>
        <dbReference type="SAM" id="MobiDB-lite"/>
    </source>
</evidence>
<name>A0A5C5FN76_9BASI</name>
<protein>
    <submittedName>
        <fullName evidence="2">Uncharacterized protein</fullName>
    </submittedName>
</protein>
<sequence length="423" mass="47485">MLTSAHPPSHTRRPARGPSSTAEATLSRLDSLRQRHLLICPSFQPCSLQPLRHLPDLRLRSKARRRGETTVLREEARRRVAAERGKLGCRWSTDPTLGPDLHRSKPLAGYSRAQEVIRDYRTTHEQEFARPAQRVLDFPLEHRLGQPPLRLDVLEQERRHVLRRLVAPVHLVGVALELAVVLLFDRVDELDPVSEVEVHAGRSVRLRQGTDEEDDQRRLRLLDRAGISLSVVKHRERVRQERRRSLHEHGALGILHGLRDHSTEVQVSLGIIQVELNFDRREVRVSVAACLPEHKHTTAVDVAVAKLCRQVLNGARVLGDCPLNLRVGVGASTKRKNPDGHVERRDPQRSRKSASVVLVAELIDPSAHCAKVLEHVLDLGVSTVTQSTRERVRAPERLHQADAGGCKLLNGAGCSRSWHGPHG</sequence>
<gene>
    <name evidence="2" type="ORF">DMC30DRAFT_405977</name>
</gene>
<dbReference type="Proteomes" id="UP000311382">
    <property type="component" value="Unassembled WGS sequence"/>
</dbReference>
<comment type="caution">
    <text evidence="2">The sequence shown here is derived from an EMBL/GenBank/DDBJ whole genome shotgun (WGS) entry which is preliminary data.</text>
</comment>
<feature type="region of interest" description="Disordered" evidence="1">
    <location>
        <begin position="1"/>
        <end position="23"/>
    </location>
</feature>
<proteinExistence type="predicted"/>
<reference evidence="2 3" key="1">
    <citation type="submission" date="2019-03" db="EMBL/GenBank/DDBJ databases">
        <title>Rhodosporidium diobovatum UCD-FST 08-225 genome sequencing, assembly, and annotation.</title>
        <authorList>
            <person name="Fakankun I.U."/>
            <person name="Fristensky B."/>
            <person name="Levin D.B."/>
        </authorList>
    </citation>
    <scope>NUCLEOTIDE SEQUENCE [LARGE SCALE GENOMIC DNA]</scope>
    <source>
        <strain evidence="2 3">UCD-FST 08-225</strain>
    </source>
</reference>
<feature type="compositionally biased region" description="Basic and acidic residues" evidence="1">
    <location>
        <begin position="336"/>
        <end position="349"/>
    </location>
</feature>
<feature type="region of interest" description="Disordered" evidence="1">
    <location>
        <begin position="330"/>
        <end position="350"/>
    </location>
</feature>
<dbReference type="AlphaFoldDB" id="A0A5C5FN76"/>
<keyword evidence="3" id="KW-1185">Reference proteome</keyword>
<evidence type="ECO:0000313" key="3">
    <source>
        <dbReference type="Proteomes" id="UP000311382"/>
    </source>
</evidence>
<evidence type="ECO:0000313" key="2">
    <source>
        <dbReference type="EMBL" id="TNY17384.1"/>
    </source>
</evidence>
<organism evidence="2 3">
    <name type="scientific">Rhodotorula diobovata</name>
    <dbReference type="NCBI Taxonomy" id="5288"/>
    <lineage>
        <taxon>Eukaryota</taxon>
        <taxon>Fungi</taxon>
        <taxon>Dikarya</taxon>
        <taxon>Basidiomycota</taxon>
        <taxon>Pucciniomycotina</taxon>
        <taxon>Microbotryomycetes</taxon>
        <taxon>Sporidiobolales</taxon>
        <taxon>Sporidiobolaceae</taxon>
        <taxon>Rhodotorula</taxon>
    </lineage>
</organism>
<dbReference type="EMBL" id="SOZI01000209">
    <property type="protein sequence ID" value="TNY17384.1"/>
    <property type="molecule type" value="Genomic_DNA"/>
</dbReference>